<dbReference type="SUPFAM" id="SSF159774">
    <property type="entry name" value="YerB-like"/>
    <property type="match status" value="1"/>
</dbReference>
<sequence>MKKISIREKIKIILLTKVILICKIILIFILCTFLLTSFLTCKRSETIEPTTQIEEGIAKTTQEPTADETYAEELTGIRNPFSGTEVSSVNDILRPLAVIIENSLAARPQTGLINADVVVEIVDEGGITRYVVIYSSKESDVIGPVRSARSYYAEIAKSFDSIFIFFGASKEGYERVVQLGLPDLSAAADTIGNSGIRAKAR</sequence>
<feature type="non-terminal residue" evidence="3">
    <location>
        <position position="201"/>
    </location>
</feature>
<protein>
    <recommendedName>
        <fullName evidence="2">DUF3048 domain-containing protein</fullName>
    </recommendedName>
</protein>
<accession>X1VDR6</accession>
<keyword evidence="1" id="KW-1133">Transmembrane helix</keyword>
<feature type="transmembrane region" description="Helical" evidence="1">
    <location>
        <begin position="12"/>
        <end position="35"/>
    </location>
</feature>
<proteinExistence type="predicted"/>
<organism evidence="3">
    <name type="scientific">marine sediment metagenome</name>
    <dbReference type="NCBI Taxonomy" id="412755"/>
    <lineage>
        <taxon>unclassified sequences</taxon>
        <taxon>metagenomes</taxon>
        <taxon>ecological metagenomes</taxon>
    </lineage>
</organism>
<dbReference type="InterPro" id="IPR023158">
    <property type="entry name" value="YerB-like_sf"/>
</dbReference>
<dbReference type="Gene3D" id="3.50.90.10">
    <property type="entry name" value="YerB-like"/>
    <property type="match status" value="1"/>
</dbReference>
<keyword evidence="1" id="KW-0812">Transmembrane</keyword>
<evidence type="ECO:0000313" key="3">
    <source>
        <dbReference type="EMBL" id="GAJ12146.1"/>
    </source>
</evidence>
<evidence type="ECO:0000256" key="1">
    <source>
        <dbReference type="SAM" id="Phobius"/>
    </source>
</evidence>
<dbReference type="EMBL" id="BARW01027049">
    <property type="protein sequence ID" value="GAJ12146.1"/>
    <property type="molecule type" value="Genomic_DNA"/>
</dbReference>
<feature type="domain" description="DUF3048" evidence="2">
    <location>
        <begin position="92"/>
        <end position="187"/>
    </location>
</feature>
<gene>
    <name evidence="3" type="ORF">S12H4_43976</name>
</gene>
<reference evidence="3" key="1">
    <citation type="journal article" date="2014" name="Front. Microbiol.">
        <title>High frequency of phylogenetically diverse reductive dehalogenase-homologous genes in deep subseafloor sedimentary metagenomes.</title>
        <authorList>
            <person name="Kawai M."/>
            <person name="Futagami T."/>
            <person name="Toyoda A."/>
            <person name="Takaki Y."/>
            <person name="Nishi S."/>
            <person name="Hori S."/>
            <person name="Arai W."/>
            <person name="Tsubouchi T."/>
            <person name="Morono Y."/>
            <person name="Uchiyama I."/>
            <person name="Ito T."/>
            <person name="Fujiyama A."/>
            <person name="Inagaki F."/>
            <person name="Takami H."/>
        </authorList>
    </citation>
    <scope>NUCLEOTIDE SEQUENCE</scope>
    <source>
        <strain evidence="3">Expedition CK06-06</strain>
    </source>
</reference>
<comment type="caution">
    <text evidence="3">The sequence shown here is derived from an EMBL/GenBank/DDBJ whole genome shotgun (WGS) entry which is preliminary data.</text>
</comment>
<name>X1VDR6_9ZZZZ</name>
<keyword evidence="1" id="KW-0472">Membrane</keyword>
<dbReference type="InterPro" id="IPR021416">
    <property type="entry name" value="DUF3048_N"/>
</dbReference>
<dbReference type="Pfam" id="PF11258">
    <property type="entry name" value="DUF3048"/>
    <property type="match status" value="1"/>
</dbReference>
<dbReference type="AlphaFoldDB" id="X1VDR6"/>
<evidence type="ECO:0000259" key="2">
    <source>
        <dbReference type="Pfam" id="PF11258"/>
    </source>
</evidence>